<keyword evidence="2" id="KW-1185">Reference proteome</keyword>
<dbReference type="AlphaFoldDB" id="A0A1W1Y020"/>
<dbReference type="Proteomes" id="UP000192761">
    <property type="component" value="Unassembled WGS sequence"/>
</dbReference>
<sequence length="51" mass="5682">MLENCFNPRHIAPGGWHTPWAALGPVNTYFALALGRKEVSYKARNAGNNRL</sequence>
<organism evidence="1 2">
    <name type="scientific">Andreprevotia lacus DSM 23236</name>
    <dbReference type="NCBI Taxonomy" id="1121001"/>
    <lineage>
        <taxon>Bacteria</taxon>
        <taxon>Pseudomonadati</taxon>
        <taxon>Pseudomonadota</taxon>
        <taxon>Betaproteobacteria</taxon>
        <taxon>Neisseriales</taxon>
        <taxon>Chitinibacteraceae</taxon>
        <taxon>Andreprevotia</taxon>
    </lineage>
</organism>
<protein>
    <submittedName>
        <fullName evidence="1">Uncharacterized protein</fullName>
    </submittedName>
</protein>
<feature type="non-terminal residue" evidence="1">
    <location>
        <position position="51"/>
    </location>
</feature>
<gene>
    <name evidence="1" type="ORF">SAMN02745857_03631</name>
</gene>
<reference evidence="1 2" key="1">
    <citation type="submission" date="2017-04" db="EMBL/GenBank/DDBJ databases">
        <authorList>
            <person name="Afonso C.L."/>
            <person name="Miller P.J."/>
            <person name="Scott M.A."/>
            <person name="Spackman E."/>
            <person name="Goraichik I."/>
            <person name="Dimitrov K.M."/>
            <person name="Suarez D.L."/>
            <person name="Swayne D.E."/>
        </authorList>
    </citation>
    <scope>NUCLEOTIDE SEQUENCE [LARGE SCALE GENOMIC DNA]</scope>
    <source>
        <strain evidence="1 2">DSM 23236</strain>
    </source>
</reference>
<evidence type="ECO:0000313" key="2">
    <source>
        <dbReference type="Proteomes" id="UP000192761"/>
    </source>
</evidence>
<dbReference type="EMBL" id="FWXD01000029">
    <property type="protein sequence ID" value="SMC29141.1"/>
    <property type="molecule type" value="Genomic_DNA"/>
</dbReference>
<evidence type="ECO:0000313" key="1">
    <source>
        <dbReference type="EMBL" id="SMC29141.1"/>
    </source>
</evidence>
<name>A0A1W1Y020_9NEIS</name>
<accession>A0A1W1Y020</accession>
<proteinExistence type="predicted"/>